<dbReference type="GO" id="GO:0035539">
    <property type="term" value="F:8-oxo-7,8-dihydrodeoxyguanosine triphosphate pyrophosphatase activity"/>
    <property type="evidence" value="ECO:0007669"/>
    <property type="project" value="UniProtKB-EC"/>
</dbReference>
<dbReference type="CDD" id="cd02883">
    <property type="entry name" value="NUDIX_Hydrolase"/>
    <property type="match status" value="1"/>
</dbReference>
<proteinExistence type="inferred from homology"/>
<dbReference type="GO" id="GO:0006281">
    <property type="term" value="P:DNA repair"/>
    <property type="evidence" value="ECO:0007669"/>
    <property type="project" value="UniProtKB-KW"/>
</dbReference>
<evidence type="ECO:0000313" key="14">
    <source>
        <dbReference type="Proteomes" id="UP000179270"/>
    </source>
</evidence>
<dbReference type="EMBL" id="MGAF01000026">
    <property type="protein sequence ID" value="OGK40780.1"/>
    <property type="molecule type" value="Genomic_DNA"/>
</dbReference>
<dbReference type="InterPro" id="IPR020084">
    <property type="entry name" value="NUDIX_hydrolase_CS"/>
</dbReference>
<evidence type="ECO:0000256" key="8">
    <source>
        <dbReference type="ARBA" id="ARBA00022842"/>
    </source>
</evidence>
<dbReference type="PANTHER" id="PTHR47707">
    <property type="entry name" value="8-OXO-DGTP DIPHOSPHATASE"/>
    <property type="match status" value="1"/>
</dbReference>
<dbReference type="GO" id="GO:0008413">
    <property type="term" value="F:8-oxo-7,8-dihydroguanosine triphosphate pyrophosphatase activity"/>
    <property type="evidence" value="ECO:0007669"/>
    <property type="project" value="TreeGrafter"/>
</dbReference>
<keyword evidence="5" id="KW-0479">Metal-binding</keyword>
<evidence type="ECO:0000256" key="2">
    <source>
        <dbReference type="ARBA" id="ARBA00005582"/>
    </source>
</evidence>
<evidence type="ECO:0000256" key="7">
    <source>
        <dbReference type="ARBA" id="ARBA00022801"/>
    </source>
</evidence>
<comment type="cofactor">
    <cofactor evidence="1">
        <name>Mg(2+)</name>
        <dbReference type="ChEBI" id="CHEBI:18420"/>
    </cofactor>
</comment>
<dbReference type="EC" id="3.6.1.55" evidence="11"/>
<name>A0A1F7IBR2_9BACT</name>
<dbReference type="GO" id="GO:0044716">
    <property type="term" value="F:8-oxo-GDP phosphatase activity"/>
    <property type="evidence" value="ECO:0007669"/>
    <property type="project" value="TreeGrafter"/>
</dbReference>
<evidence type="ECO:0000256" key="6">
    <source>
        <dbReference type="ARBA" id="ARBA00022763"/>
    </source>
</evidence>
<protein>
    <recommendedName>
        <fullName evidence="11">8-oxo-dGTP diphosphatase</fullName>
        <ecNumber evidence="11">3.6.1.55</ecNumber>
    </recommendedName>
</protein>
<evidence type="ECO:0000259" key="12">
    <source>
        <dbReference type="PROSITE" id="PS51462"/>
    </source>
</evidence>
<dbReference type="InterPro" id="IPR047127">
    <property type="entry name" value="MutT-like"/>
</dbReference>
<dbReference type="GO" id="GO:0046872">
    <property type="term" value="F:metal ion binding"/>
    <property type="evidence" value="ECO:0007669"/>
    <property type="project" value="UniProtKB-KW"/>
</dbReference>
<dbReference type="PROSITE" id="PS51462">
    <property type="entry name" value="NUDIX"/>
    <property type="match status" value="1"/>
</dbReference>
<evidence type="ECO:0000256" key="9">
    <source>
        <dbReference type="ARBA" id="ARBA00023204"/>
    </source>
</evidence>
<evidence type="ECO:0000256" key="5">
    <source>
        <dbReference type="ARBA" id="ARBA00022723"/>
    </source>
</evidence>
<dbReference type="Proteomes" id="UP000179270">
    <property type="component" value="Unassembled WGS sequence"/>
</dbReference>
<keyword evidence="7" id="KW-0378">Hydrolase</keyword>
<evidence type="ECO:0000256" key="10">
    <source>
        <dbReference type="ARBA" id="ARBA00035861"/>
    </source>
</evidence>
<dbReference type="Pfam" id="PF00293">
    <property type="entry name" value="NUDIX"/>
    <property type="match status" value="1"/>
</dbReference>
<keyword evidence="8" id="KW-0460">Magnesium</keyword>
<evidence type="ECO:0000256" key="11">
    <source>
        <dbReference type="ARBA" id="ARBA00038905"/>
    </source>
</evidence>
<keyword evidence="4" id="KW-0235">DNA replication</keyword>
<sequence>MYEQYLIVYCLAAFIIDSKNRILIVKKSSSEQIDAGMWVVPGGKVHQDEHVVDALKREVKEEVGLSVVSFQWIGEDVFKNSGKYFHGAHFMCKVKSSKKIVLENKLEDFRWITKNEVDGFQIPKGIKRDILNVFKNYRLQ</sequence>
<evidence type="ECO:0000256" key="3">
    <source>
        <dbReference type="ARBA" id="ARBA00022457"/>
    </source>
</evidence>
<dbReference type="SUPFAM" id="SSF55811">
    <property type="entry name" value="Nudix"/>
    <property type="match status" value="1"/>
</dbReference>
<keyword evidence="6" id="KW-0227">DNA damage</keyword>
<feature type="domain" description="Nudix hydrolase" evidence="12">
    <location>
        <begin position="6"/>
        <end position="135"/>
    </location>
</feature>
<dbReference type="Gene3D" id="3.90.79.10">
    <property type="entry name" value="Nucleoside Triphosphate Pyrophosphohydrolase"/>
    <property type="match status" value="1"/>
</dbReference>
<keyword evidence="9" id="KW-0234">DNA repair</keyword>
<comment type="similarity">
    <text evidence="2">Belongs to the Nudix hydrolase family.</text>
</comment>
<reference evidence="13 14" key="1">
    <citation type="journal article" date="2016" name="Nat. Commun.">
        <title>Thousands of microbial genomes shed light on interconnected biogeochemical processes in an aquifer system.</title>
        <authorList>
            <person name="Anantharaman K."/>
            <person name="Brown C.T."/>
            <person name="Hug L.A."/>
            <person name="Sharon I."/>
            <person name="Castelle C.J."/>
            <person name="Probst A.J."/>
            <person name="Thomas B.C."/>
            <person name="Singh A."/>
            <person name="Wilkins M.J."/>
            <person name="Karaoz U."/>
            <person name="Brodie E.L."/>
            <person name="Williams K.H."/>
            <person name="Hubbard S.S."/>
            <person name="Banfield J.F."/>
        </authorList>
    </citation>
    <scope>NUCLEOTIDE SEQUENCE [LARGE SCALE GENOMIC DNA]</scope>
</reference>
<accession>A0A1F7IBR2</accession>
<dbReference type="STRING" id="1802055.A3A74_04135"/>
<comment type="catalytic activity">
    <reaction evidence="10">
        <text>8-oxo-dGTP + H2O = 8-oxo-dGMP + diphosphate + H(+)</text>
        <dbReference type="Rhea" id="RHEA:31575"/>
        <dbReference type="ChEBI" id="CHEBI:15377"/>
        <dbReference type="ChEBI" id="CHEBI:15378"/>
        <dbReference type="ChEBI" id="CHEBI:33019"/>
        <dbReference type="ChEBI" id="CHEBI:63224"/>
        <dbReference type="ChEBI" id="CHEBI:77896"/>
        <dbReference type="EC" id="3.6.1.55"/>
    </reaction>
</comment>
<evidence type="ECO:0000313" key="13">
    <source>
        <dbReference type="EMBL" id="OGK40780.1"/>
    </source>
</evidence>
<dbReference type="InterPro" id="IPR015797">
    <property type="entry name" value="NUDIX_hydrolase-like_dom_sf"/>
</dbReference>
<dbReference type="GO" id="GO:0044715">
    <property type="term" value="F:8-oxo-dGDP phosphatase activity"/>
    <property type="evidence" value="ECO:0007669"/>
    <property type="project" value="TreeGrafter"/>
</dbReference>
<keyword evidence="3" id="KW-0515">Mutator protein</keyword>
<dbReference type="InterPro" id="IPR000086">
    <property type="entry name" value="NUDIX_hydrolase_dom"/>
</dbReference>
<dbReference type="AlphaFoldDB" id="A0A1F7IBR2"/>
<gene>
    <name evidence="13" type="ORF">A3A74_04135</name>
</gene>
<dbReference type="PANTHER" id="PTHR47707:SF1">
    <property type="entry name" value="NUDIX HYDROLASE FAMILY PROTEIN"/>
    <property type="match status" value="1"/>
</dbReference>
<dbReference type="PROSITE" id="PS00893">
    <property type="entry name" value="NUDIX_BOX"/>
    <property type="match status" value="1"/>
</dbReference>
<evidence type="ECO:0000256" key="1">
    <source>
        <dbReference type="ARBA" id="ARBA00001946"/>
    </source>
</evidence>
<comment type="caution">
    <text evidence="13">The sequence shown here is derived from an EMBL/GenBank/DDBJ whole genome shotgun (WGS) entry which is preliminary data.</text>
</comment>
<dbReference type="GO" id="GO:0006260">
    <property type="term" value="P:DNA replication"/>
    <property type="evidence" value="ECO:0007669"/>
    <property type="project" value="UniProtKB-KW"/>
</dbReference>
<evidence type="ECO:0000256" key="4">
    <source>
        <dbReference type="ARBA" id="ARBA00022705"/>
    </source>
</evidence>
<organism evidence="13 14">
    <name type="scientific">Candidatus Roizmanbacteria bacterium RIFCSPLOWO2_01_FULL_35_13</name>
    <dbReference type="NCBI Taxonomy" id="1802055"/>
    <lineage>
        <taxon>Bacteria</taxon>
        <taxon>Candidatus Roizmaniibacteriota</taxon>
    </lineage>
</organism>